<name>A0A645AV08_9ZZZZ</name>
<sequence>MAIPPLHHGVLHAGVGRVALHPAGRNGSTVDQVQHGHREDERTVEPVGHVDVLDLADADRAEEHDGIGHPDQRDQDVDGPLQLGIFLAGGVAQRQRDGCSQDDQLPAPECEGGKRCAEQTRLTGALDYVVARGEQAATTERENHRVGVQRS</sequence>
<dbReference type="AlphaFoldDB" id="A0A645AV08"/>
<protein>
    <submittedName>
        <fullName evidence="2">Uncharacterized protein</fullName>
    </submittedName>
</protein>
<dbReference type="EMBL" id="VSSQ01016083">
    <property type="protein sequence ID" value="MPM57082.1"/>
    <property type="molecule type" value="Genomic_DNA"/>
</dbReference>
<organism evidence="2">
    <name type="scientific">bioreactor metagenome</name>
    <dbReference type="NCBI Taxonomy" id="1076179"/>
    <lineage>
        <taxon>unclassified sequences</taxon>
        <taxon>metagenomes</taxon>
        <taxon>ecological metagenomes</taxon>
    </lineage>
</organism>
<reference evidence="2" key="1">
    <citation type="submission" date="2019-08" db="EMBL/GenBank/DDBJ databases">
        <authorList>
            <person name="Kucharzyk K."/>
            <person name="Murdoch R.W."/>
            <person name="Higgins S."/>
            <person name="Loffler F."/>
        </authorList>
    </citation>
    <scope>NUCLEOTIDE SEQUENCE</scope>
</reference>
<feature type="region of interest" description="Disordered" evidence="1">
    <location>
        <begin position="22"/>
        <end position="42"/>
    </location>
</feature>
<evidence type="ECO:0000256" key="1">
    <source>
        <dbReference type="SAM" id="MobiDB-lite"/>
    </source>
</evidence>
<proteinExistence type="predicted"/>
<evidence type="ECO:0000313" key="2">
    <source>
        <dbReference type="EMBL" id="MPM57082.1"/>
    </source>
</evidence>
<comment type="caution">
    <text evidence="2">The sequence shown here is derived from an EMBL/GenBank/DDBJ whole genome shotgun (WGS) entry which is preliminary data.</text>
</comment>
<gene>
    <name evidence="2" type="ORF">SDC9_103900</name>
</gene>
<accession>A0A645AV08</accession>